<evidence type="ECO:0000256" key="2">
    <source>
        <dbReference type="SAM" id="Phobius"/>
    </source>
</evidence>
<dbReference type="InterPro" id="IPR022317">
    <property type="entry name" value="TNFR_13B"/>
</dbReference>
<proteinExistence type="predicted"/>
<sequence>MGGICPEDQYKDTLLRKCISCKTACKQRQVIPRCISYCEKAHCKILPGHYYDLLLKKCLRCADVCGSHPAECSLHCHVANTRKLLVEVTSHPENNKCLSVPTALEDSTILLYSLVALCIMLLLSSLSLALAVLVRGAKAKTSNQRPKEARQQQGRKEVTQPERSSKGFQENSNHPSEFEPTYDSSPTETCVCVHCFPDLKALSQGNQRAPYSVHQQPSLHRAQTLKPGPVWTEQNLQNCEHRLQEEAAVG</sequence>
<dbReference type="InterPro" id="IPR015384">
    <property type="entry name" value="TACI_Cys-rich-dom"/>
</dbReference>
<keyword evidence="2" id="KW-0472">Membrane</keyword>
<name>A0AAN7WXM9_ELEMC</name>
<gene>
    <name evidence="4" type="ORF">PBY51_001335</name>
</gene>
<dbReference type="GO" id="GO:0005886">
    <property type="term" value="C:plasma membrane"/>
    <property type="evidence" value="ECO:0007669"/>
    <property type="project" value="InterPro"/>
</dbReference>
<feature type="compositionally biased region" description="Polar residues" evidence="1">
    <location>
        <begin position="166"/>
        <end position="175"/>
    </location>
</feature>
<accession>A0AAN7WXM9</accession>
<dbReference type="PROSITE" id="PS00652">
    <property type="entry name" value="TNFR_NGFR_1"/>
    <property type="match status" value="1"/>
</dbReference>
<reference evidence="4 5" key="2">
    <citation type="journal article" date="2023" name="Mol. Biol. Evol.">
        <title>Genomics of Secondarily Temperate Adaptation in the Only Non-Antarctic Icefish.</title>
        <authorList>
            <person name="Rivera-Colon A.G."/>
            <person name="Rayamajhi N."/>
            <person name="Minhas B.F."/>
            <person name="Madrigal G."/>
            <person name="Bilyk K.T."/>
            <person name="Yoon V."/>
            <person name="Hune M."/>
            <person name="Gregory S."/>
            <person name="Cheng C.H.C."/>
            <person name="Catchen J.M."/>
        </authorList>
    </citation>
    <scope>NUCLEOTIDE SEQUENCE [LARGE SCALE GENOMIC DNA]</scope>
    <source>
        <strain evidence="4">JMC-PN-2008</strain>
    </source>
</reference>
<dbReference type="PANTHER" id="PTHR15511:SF2">
    <property type="entry name" value="TUMOR NECROSIS FACTOR RECEPTOR SUPERFAMILY MEMBER 13B"/>
    <property type="match status" value="1"/>
</dbReference>
<feature type="region of interest" description="Disordered" evidence="1">
    <location>
        <begin position="140"/>
        <end position="184"/>
    </location>
</feature>
<dbReference type="PANTHER" id="PTHR15511">
    <property type="entry name" value="TUMOR NECROSIS FACTOR RECEPTOR SUPERFAMILY MEMBER 13B"/>
    <property type="match status" value="1"/>
</dbReference>
<organism evidence="4 5">
    <name type="scientific">Eleginops maclovinus</name>
    <name type="common">Patagonian blennie</name>
    <name type="synonym">Eleginus maclovinus</name>
    <dbReference type="NCBI Taxonomy" id="56733"/>
    <lineage>
        <taxon>Eukaryota</taxon>
        <taxon>Metazoa</taxon>
        <taxon>Chordata</taxon>
        <taxon>Craniata</taxon>
        <taxon>Vertebrata</taxon>
        <taxon>Euteleostomi</taxon>
        <taxon>Actinopterygii</taxon>
        <taxon>Neopterygii</taxon>
        <taxon>Teleostei</taxon>
        <taxon>Neoteleostei</taxon>
        <taxon>Acanthomorphata</taxon>
        <taxon>Eupercaria</taxon>
        <taxon>Perciformes</taxon>
        <taxon>Notothenioidei</taxon>
        <taxon>Eleginopidae</taxon>
        <taxon>Eleginops</taxon>
    </lineage>
</organism>
<keyword evidence="2" id="KW-1133">Transmembrane helix</keyword>
<dbReference type="Pfam" id="PF09305">
    <property type="entry name" value="TACI-CRD2"/>
    <property type="match status" value="1"/>
</dbReference>
<dbReference type="Proteomes" id="UP001346869">
    <property type="component" value="Unassembled WGS sequence"/>
</dbReference>
<dbReference type="GO" id="GO:0001782">
    <property type="term" value="P:B cell homeostasis"/>
    <property type="evidence" value="ECO:0007669"/>
    <property type="project" value="TreeGrafter"/>
</dbReference>
<reference evidence="4 5" key="1">
    <citation type="journal article" date="2023" name="Genes (Basel)">
        <title>Chromosome-Level Genome Assembly and Circadian Gene Repertoire of the Patagonia Blennie Eleginops maclovinus-The Closest Ancestral Proxy of Antarctic Cryonotothenioids.</title>
        <authorList>
            <person name="Cheng C.C."/>
            <person name="Rivera-Colon A.G."/>
            <person name="Minhas B.F."/>
            <person name="Wilson L."/>
            <person name="Rayamajhi N."/>
            <person name="Vargas-Chacoff L."/>
            <person name="Catchen J.M."/>
        </authorList>
    </citation>
    <scope>NUCLEOTIDE SEQUENCE [LARGE SCALE GENOMIC DNA]</scope>
    <source>
        <strain evidence="4">JMC-PN-2008</strain>
    </source>
</reference>
<keyword evidence="5" id="KW-1185">Reference proteome</keyword>
<dbReference type="GO" id="GO:0030889">
    <property type="term" value="P:negative regulation of B cell proliferation"/>
    <property type="evidence" value="ECO:0007669"/>
    <property type="project" value="TreeGrafter"/>
</dbReference>
<dbReference type="SUPFAM" id="SSF57586">
    <property type="entry name" value="TNF receptor-like"/>
    <property type="match status" value="1"/>
</dbReference>
<protein>
    <recommendedName>
        <fullName evidence="3">TNFR-Cys domain-containing protein</fullName>
    </recommendedName>
</protein>
<evidence type="ECO:0000256" key="1">
    <source>
        <dbReference type="SAM" id="MobiDB-lite"/>
    </source>
</evidence>
<evidence type="ECO:0000259" key="3">
    <source>
        <dbReference type="PROSITE" id="PS00652"/>
    </source>
</evidence>
<dbReference type="EMBL" id="JAUZQC010000022">
    <property type="protein sequence ID" value="KAK5850455.1"/>
    <property type="molecule type" value="Genomic_DNA"/>
</dbReference>
<dbReference type="InterPro" id="IPR001368">
    <property type="entry name" value="TNFR/NGFR_Cys_rich_reg"/>
</dbReference>
<dbReference type="Gene3D" id="4.10.1290.10">
    <property type="entry name" value="Tumor necrosis factor receptor superfamily"/>
    <property type="match status" value="2"/>
</dbReference>
<feature type="compositionally biased region" description="Basic and acidic residues" evidence="1">
    <location>
        <begin position="145"/>
        <end position="165"/>
    </location>
</feature>
<feature type="transmembrane region" description="Helical" evidence="2">
    <location>
        <begin position="109"/>
        <end position="134"/>
    </location>
</feature>
<feature type="domain" description="TNFR-Cys" evidence="3">
    <location>
        <begin position="5"/>
        <end position="43"/>
    </location>
</feature>
<dbReference type="GO" id="GO:0002244">
    <property type="term" value="P:hematopoietic progenitor cell differentiation"/>
    <property type="evidence" value="ECO:0007669"/>
    <property type="project" value="TreeGrafter"/>
</dbReference>
<keyword evidence="2" id="KW-0812">Transmembrane</keyword>
<comment type="caution">
    <text evidence="4">The sequence shown here is derived from an EMBL/GenBank/DDBJ whole genome shotgun (WGS) entry which is preliminary data.</text>
</comment>
<evidence type="ECO:0000313" key="5">
    <source>
        <dbReference type="Proteomes" id="UP001346869"/>
    </source>
</evidence>
<evidence type="ECO:0000313" key="4">
    <source>
        <dbReference type="EMBL" id="KAK5850455.1"/>
    </source>
</evidence>
<dbReference type="AlphaFoldDB" id="A0AAN7WXM9"/>